<name>A0A919MNH4_9ACTN</name>
<dbReference type="PANTHER" id="PTHR30204">
    <property type="entry name" value="REDOX-CYCLING DRUG-SENSING TRANSCRIPTIONAL ACTIVATOR SOXR"/>
    <property type="match status" value="1"/>
</dbReference>
<dbReference type="Pfam" id="PF13411">
    <property type="entry name" value="MerR_1"/>
    <property type="match status" value="1"/>
</dbReference>
<dbReference type="EMBL" id="BOMQ01000053">
    <property type="protein sequence ID" value="GIE50977.1"/>
    <property type="molecule type" value="Genomic_DNA"/>
</dbReference>
<dbReference type="AlphaFoldDB" id="A0A919MNH4"/>
<reference evidence="3" key="1">
    <citation type="submission" date="2021-01" db="EMBL/GenBank/DDBJ databases">
        <title>Whole genome shotgun sequence of Actinoplanes nipponensis NBRC 14063.</title>
        <authorList>
            <person name="Komaki H."/>
            <person name="Tamura T."/>
        </authorList>
    </citation>
    <scope>NUCLEOTIDE SEQUENCE</scope>
    <source>
        <strain evidence="3">NBRC 14063</strain>
    </source>
</reference>
<dbReference type="Gene3D" id="1.10.1660.10">
    <property type="match status" value="1"/>
</dbReference>
<dbReference type="PROSITE" id="PS50937">
    <property type="entry name" value="HTH_MERR_2"/>
    <property type="match status" value="1"/>
</dbReference>
<organism evidence="3 4">
    <name type="scientific">Actinoplanes nipponensis</name>
    <dbReference type="NCBI Taxonomy" id="135950"/>
    <lineage>
        <taxon>Bacteria</taxon>
        <taxon>Bacillati</taxon>
        <taxon>Actinomycetota</taxon>
        <taxon>Actinomycetes</taxon>
        <taxon>Micromonosporales</taxon>
        <taxon>Micromonosporaceae</taxon>
        <taxon>Actinoplanes</taxon>
    </lineage>
</organism>
<dbReference type="GO" id="GO:0003700">
    <property type="term" value="F:DNA-binding transcription factor activity"/>
    <property type="evidence" value="ECO:0007669"/>
    <property type="project" value="InterPro"/>
</dbReference>
<gene>
    <name evidence="3" type="ORF">Ani05nite_45110</name>
</gene>
<sequence>MTLRLDLKASSAEPVMTIGEAGAHFGVAAHVLRHWESVGLLVPERTGDGHRRYRRADLVRIAVILRAKEAGLGLDDIHDMITCRDGAARQRVLLRHRDALARRIERQQAALAMLDCAVECDHEDIATCPHFQQAVADRAGLSAC</sequence>
<dbReference type="InterPro" id="IPR000551">
    <property type="entry name" value="MerR-type_HTH_dom"/>
</dbReference>
<comment type="caution">
    <text evidence="3">The sequence shown here is derived from an EMBL/GenBank/DDBJ whole genome shotgun (WGS) entry which is preliminary data.</text>
</comment>
<feature type="domain" description="HTH merR-type" evidence="2">
    <location>
        <begin position="15"/>
        <end position="83"/>
    </location>
</feature>
<dbReference type="RefSeq" id="WP_203771093.1">
    <property type="nucleotide sequence ID" value="NZ_BAAAYJ010000062.1"/>
</dbReference>
<evidence type="ECO:0000313" key="4">
    <source>
        <dbReference type="Proteomes" id="UP000647172"/>
    </source>
</evidence>
<dbReference type="Proteomes" id="UP000647172">
    <property type="component" value="Unassembled WGS sequence"/>
</dbReference>
<dbReference type="InterPro" id="IPR009061">
    <property type="entry name" value="DNA-bd_dom_put_sf"/>
</dbReference>
<protein>
    <submittedName>
        <fullName evidence="3">MerR family transcriptional regulator</fullName>
    </submittedName>
</protein>
<keyword evidence="1" id="KW-0238">DNA-binding</keyword>
<accession>A0A919MNH4</accession>
<dbReference type="InterPro" id="IPR047057">
    <property type="entry name" value="MerR_fam"/>
</dbReference>
<dbReference type="GO" id="GO:0003677">
    <property type="term" value="F:DNA binding"/>
    <property type="evidence" value="ECO:0007669"/>
    <property type="project" value="UniProtKB-KW"/>
</dbReference>
<dbReference type="PANTHER" id="PTHR30204:SF93">
    <property type="entry name" value="HTH MERR-TYPE DOMAIN-CONTAINING PROTEIN"/>
    <property type="match status" value="1"/>
</dbReference>
<evidence type="ECO:0000313" key="3">
    <source>
        <dbReference type="EMBL" id="GIE50977.1"/>
    </source>
</evidence>
<dbReference type="PRINTS" id="PR00040">
    <property type="entry name" value="HTHMERR"/>
</dbReference>
<evidence type="ECO:0000256" key="1">
    <source>
        <dbReference type="ARBA" id="ARBA00023125"/>
    </source>
</evidence>
<proteinExistence type="predicted"/>
<dbReference type="SUPFAM" id="SSF46955">
    <property type="entry name" value="Putative DNA-binding domain"/>
    <property type="match status" value="1"/>
</dbReference>
<evidence type="ECO:0000259" key="2">
    <source>
        <dbReference type="PROSITE" id="PS50937"/>
    </source>
</evidence>
<dbReference type="SMART" id="SM00422">
    <property type="entry name" value="HTH_MERR"/>
    <property type="match status" value="1"/>
</dbReference>
<keyword evidence="4" id="KW-1185">Reference proteome</keyword>